<dbReference type="RefSeq" id="WP_317055037.1">
    <property type="nucleotide sequence ID" value="NZ_CP146606.1"/>
</dbReference>
<dbReference type="Gene3D" id="1.10.10.10">
    <property type="entry name" value="Winged helix-like DNA-binding domain superfamily/Winged helix DNA-binding domain"/>
    <property type="match status" value="1"/>
</dbReference>
<keyword evidence="1" id="KW-0805">Transcription regulation</keyword>
<dbReference type="InterPro" id="IPR036388">
    <property type="entry name" value="WH-like_DNA-bd_sf"/>
</dbReference>
<evidence type="ECO:0000256" key="3">
    <source>
        <dbReference type="ARBA" id="ARBA00023163"/>
    </source>
</evidence>
<gene>
    <name evidence="5" type="ORF">RZS32_000250</name>
</gene>
<dbReference type="InterPro" id="IPR016032">
    <property type="entry name" value="Sig_transdc_resp-reg_C-effctor"/>
</dbReference>
<dbReference type="SUPFAM" id="SSF75516">
    <property type="entry name" value="Pheromone-binding domain of LuxR-like quorum-sensing transcription factors"/>
    <property type="match status" value="1"/>
</dbReference>
<evidence type="ECO:0000259" key="4">
    <source>
        <dbReference type="PROSITE" id="PS50043"/>
    </source>
</evidence>
<dbReference type="PANTHER" id="PTHR44688">
    <property type="entry name" value="DNA-BINDING TRANSCRIPTIONAL ACTIVATOR DEVR_DOSR"/>
    <property type="match status" value="1"/>
</dbReference>
<evidence type="ECO:0000313" key="6">
    <source>
        <dbReference type="Proteomes" id="UP001281305"/>
    </source>
</evidence>
<evidence type="ECO:0000313" key="5">
    <source>
        <dbReference type="EMBL" id="WYK18351.1"/>
    </source>
</evidence>
<dbReference type="PRINTS" id="PR00038">
    <property type="entry name" value="HTHLUXR"/>
</dbReference>
<keyword evidence="6" id="KW-1185">Reference proteome</keyword>
<keyword evidence="3" id="KW-0804">Transcription</keyword>
<organism evidence="5 6">
    <name type="scientific">Roseovarius rhodophyticola</name>
    <dbReference type="NCBI Taxonomy" id="3080827"/>
    <lineage>
        <taxon>Bacteria</taxon>
        <taxon>Pseudomonadati</taxon>
        <taxon>Pseudomonadota</taxon>
        <taxon>Alphaproteobacteria</taxon>
        <taxon>Rhodobacterales</taxon>
        <taxon>Roseobacteraceae</taxon>
        <taxon>Roseovarius</taxon>
    </lineage>
</organism>
<dbReference type="InterPro" id="IPR036693">
    <property type="entry name" value="TF_LuxR_autoind-bd_dom_sf"/>
</dbReference>
<evidence type="ECO:0000256" key="1">
    <source>
        <dbReference type="ARBA" id="ARBA00023015"/>
    </source>
</evidence>
<accession>A0ABZ2TF81</accession>
<dbReference type="SUPFAM" id="SSF46894">
    <property type="entry name" value="C-terminal effector domain of the bipartite response regulators"/>
    <property type="match status" value="1"/>
</dbReference>
<evidence type="ECO:0000256" key="2">
    <source>
        <dbReference type="ARBA" id="ARBA00023125"/>
    </source>
</evidence>
<feature type="domain" description="HTH luxR-type" evidence="4">
    <location>
        <begin position="167"/>
        <end position="232"/>
    </location>
</feature>
<dbReference type="Pfam" id="PF00196">
    <property type="entry name" value="GerE"/>
    <property type="match status" value="1"/>
</dbReference>
<dbReference type="InterPro" id="IPR005143">
    <property type="entry name" value="TF_LuxR_autoind-bd_dom"/>
</dbReference>
<dbReference type="Proteomes" id="UP001281305">
    <property type="component" value="Chromosome"/>
</dbReference>
<proteinExistence type="predicted"/>
<dbReference type="Pfam" id="PF03472">
    <property type="entry name" value="Autoind_bind"/>
    <property type="match status" value="1"/>
</dbReference>
<dbReference type="Gene3D" id="3.30.450.80">
    <property type="entry name" value="Transcription factor LuxR-like, autoinducer-binding domain"/>
    <property type="match status" value="1"/>
</dbReference>
<reference evidence="5 6" key="1">
    <citation type="submission" date="2024-02" db="EMBL/GenBank/DDBJ databases">
        <title>Roseovarius strain W115 nov., isolated from a marine algae.</title>
        <authorList>
            <person name="Lee M.W."/>
            <person name="Lee J.K."/>
            <person name="Kim J.M."/>
            <person name="Choi D.G."/>
            <person name="Baek J.H."/>
            <person name="Bayburt H."/>
            <person name="Jung J.J."/>
            <person name="Han D.M."/>
            <person name="Jeon C.O."/>
        </authorList>
    </citation>
    <scope>NUCLEOTIDE SEQUENCE [LARGE SCALE GENOMIC DNA]</scope>
    <source>
        <strain evidence="5 6">W115</strain>
    </source>
</reference>
<dbReference type="CDD" id="cd06170">
    <property type="entry name" value="LuxR_C_like"/>
    <property type="match status" value="1"/>
</dbReference>
<dbReference type="SMART" id="SM00421">
    <property type="entry name" value="HTH_LUXR"/>
    <property type="match status" value="1"/>
</dbReference>
<keyword evidence="2" id="KW-0238">DNA-binding</keyword>
<name>A0ABZ2TF81_9RHOB</name>
<protein>
    <submittedName>
        <fullName evidence="5">LuxR family transcriptional regulator</fullName>
    </submittedName>
</protein>
<sequence length="237" mass="26096">MTPYTSLIDLAKTPKGQKDFVQQLNAVCDTLGLDYASYASTNPISGKVHAFTTYPDAWKEHYMGERFHLVDPTLKAASRSIAPVDWQRLRQDPGFQSVFHRARDFNLPQSGLTVPVRGPFGDTGLLSVTSDLTTPDWVKLKGEVIQQLQTLAVNLHDTVMHSERLSYLLGHATLSAREVEILQWIAAGKSQQDVGDILSISVRTVEVHIRSSREKLCTLTTAQAVGRAVSLGLITPG</sequence>
<dbReference type="EMBL" id="CP146606">
    <property type="protein sequence ID" value="WYK18351.1"/>
    <property type="molecule type" value="Genomic_DNA"/>
</dbReference>
<dbReference type="InterPro" id="IPR000792">
    <property type="entry name" value="Tscrpt_reg_LuxR_C"/>
</dbReference>
<dbReference type="PANTHER" id="PTHR44688:SF16">
    <property type="entry name" value="DNA-BINDING TRANSCRIPTIONAL ACTIVATOR DEVR_DOSR"/>
    <property type="match status" value="1"/>
</dbReference>
<dbReference type="PROSITE" id="PS50043">
    <property type="entry name" value="HTH_LUXR_2"/>
    <property type="match status" value="1"/>
</dbReference>